<dbReference type="InterPro" id="IPR050563">
    <property type="entry name" value="4-hydroxybenzoyl-CoA_TE"/>
</dbReference>
<dbReference type="FunFam" id="3.10.129.10:FF:000104">
    <property type="entry name" value="Thioesterase family protein (AFU_orthologue AFUA_2G16350)"/>
    <property type="match status" value="1"/>
</dbReference>
<gene>
    <name evidence="4" type="ORF">CcaverHIS019_0101740</name>
</gene>
<dbReference type="EMBL" id="AP028212">
    <property type="protein sequence ID" value="BEI87456.1"/>
    <property type="molecule type" value="Genomic_DNA"/>
</dbReference>
<reference evidence="4" key="1">
    <citation type="journal article" date="2023" name="BMC Genomics">
        <title>Chromosome-level genome assemblies of Cutaneotrichosporon spp. (Trichosporonales, Basidiomycota) reveal imbalanced evolution between nucleotide sequences and chromosome synteny.</title>
        <authorList>
            <person name="Kobayashi Y."/>
            <person name="Kayamori A."/>
            <person name="Aoki K."/>
            <person name="Shiwa Y."/>
            <person name="Matsutani M."/>
            <person name="Fujita N."/>
            <person name="Sugita T."/>
            <person name="Iwasaki W."/>
            <person name="Tanaka N."/>
            <person name="Takashima M."/>
        </authorList>
    </citation>
    <scope>NUCLEOTIDE SEQUENCE</scope>
    <source>
        <strain evidence="4">HIS019</strain>
    </source>
</reference>
<dbReference type="Proteomes" id="UP001233271">
    <property type="component" value="Chromosome 1"/>
</dbReference>
<dbReference type="GO" id="GO:0047617">
    <property type="term" value="F:fatty acyl-CoA hydrolase activity"/>
    <property type="evidence" value="ECO:0007669"/>
    <property type="project" value="TreeGrafter"/>
</dbReference>
<dbReference type="AlphaFoldDB" id="A0AA48KYE2"/>
<dbReference type="KEGG" id="ccac:CcaHIS019_0101740"/>
<accession>A0AA48KYE2</accession>
<evidence type="ECO:0000259" key="3">
    <source>
        <dbReference type="Pfam" id="PF03061"/>
    </source>
</evidence>
<sequence>MASVQALKSRLRSNYRFFLPYRLRWADNDQYGHVNNSVYNFLIDSVVNTYLIESCGLRPTDPNPSEPIGLVVTSSCNYFAPLTFPEVVDLGLRVNKLGNSSVTYEVGFFQQGKDTVAAVGGFTHVFVHPVERRPTAMADTMRRGLEKLVIEETASL</sequence>
<dbReference type="SUPFAM" id="SSF54637">
    <property type="entry name" value="Thioesterase/thiol ester dehydrase-isomerase"/>
    <property type="match status" value="1"/>
</dbReference>
<keyword evidence="2" id="KW-0378">Hydrolase</keyword>
<dbReference type="PANTHER" id="PTHR31793">
    <property type="entry name" value="4-HYDROXYBENZOYL-COA THIOESTERASE FAMILY MEMBER"/>
    <property type="match status" value="1"/>
</dbReference>
<dbReference type="GeneID" id="85491327"/>
<evidence type="ECO:0000256" key="1">
    <source>
        <dbReference type="ARBA" id="ARBA00005953"/>
    </source>
</evidence>
<dbReference type="PANTHER" id="PTHR31793:SF27">
    <property type="entry name" value="NOVEL THIOESTERASE SUPERFAMILY DOMAIN AND SAPOSIN A-TYPE DOMAIN CONTAINING PROTEIN (0610012H03RIK)"/>
    <property type="match status" value="1"/>
</dbReference>
<dbReference type="InterPro" id="IPR029069">
    <property type="entry name" value="HotDog_dom_sf"/>
</dbReference>
<comment type="similarity">
    <text evidence="1">Belongs to the 4-hydroxybenzoyl-CoA thioesterase family.</text>
</comment>
<dbReference type="CDD" id="cd00586">
    <property type="entry name" value="4HBT"/>
    <property type="match status" value="1"/>
</dbReference>
<organism evidence="4 5">
    <name type="scientific">Cutaneotrichosporon cavernicola</name>
    <dbReference type="NCBI Taxonomy" id="279322"/>
    <lineage>
        <taxon>Eukaryota</taxon>
        <taxon>Fungi</taxon>
        <taxon>Dikarya</taxon>
        <taxon>Basidiomycota</taxon>
        <taxon>Agaricomycotina</taxon>
        <taxon>Tremellomycetes</taxon>
        <taxon>Trichosporonales</taxon>
        <taxon>Trichosporonaceae</taxon>
        <taxon>Cutaneotrichosporon</taxon>
    </lineage>
</organism>
<feature type="domain" description="Thioesterase" evidence="3">
    <location>
        <begin position="31"/>
        <end position="116"/>
    </location>
</feature>
<protein>
    <recommendedName>
        <fullName evidence="3">Thioesterase domain-containing protein</fullName>
    </recommendedName>
</protein>
<evidence type="ECO:0000256" key="2">
    <source>
        <dbReference type="ARBA" id="ARBA00022801"/>
    </source>
</evidence>
<keyword evidence="5" id="KW-1185">Reference proteome</keyword>
<name>A0AA48KYE2_9TREE</name>
<evidence type="ECO:0000313" key="5">
    <source>
        <dbReference type="Proteomes" id="UP001233271"/>
    </source>
</evidence>
<dbReference type="InterPro" id="IPR006683">
    <property type="entry name" value="Thioestr_dom"/>
</dbReference>
<dbReference type="Gene3D" id="3.10.129.10">
    <property type="entry name" value="Hotdog Thioesterase"/>
    <property type="match status" value="1"/>
</dbReference>
<dbReference type="Pfam" id="PF03061">
    <property type="entry name" value="4HBT"/>
    <property type="match status" value="1"/>
</dbReference>
<proteinExistence type="inferred from homology"/>
<dbReference type="RefSeq" id="XP_060452722.1">
    <property type="nucleotide sequence ID" value="XM_060597389.1"/>
</dbReference>
<evidence type="ECO:0000313" key="4">
    <source>
        <dbReference type="EMBL" id="BEI87456.1"/>
    </source>
</evidence>